<name>A0A1W2TCG6_ROSNE</name>
<feature type="compositionally biased region" description="Basic and acidic residues" evidence="1">
    <location>
        <begin position="380"/>
        <end position="391"/>
    </location>
</feature>
<evidence type="ECO:0000256" key="1">
    <source>
        <dbReference type="SAM" id="MobiDB-lite"/>
    </source>
</evidence>
<evidence type="ECO:0000313" key="2">
    <source>
        <dbReference type="EMBL" id="GAP85653.1"/>
    </source>
</evidence>
<accession>A0A1W2TCG6</accession>
<sequence>MAPPLSLPTSARLPSSLRVNPSNPSVIKVLTRLSRPSLLSLVLDWLDPDNQSLCPPLLRQTTADGEDEDAFEDDLYPPAGSLPGLRELYADMQQRKGGKREVVDRILEGDWRQGLSLYQLAMADLQYLYDHPGTLKWACYKIQRLQTPGHEDDVDADQTYDKIDKTAMHVPRFHPSTFLQNLQAEVLPDVKAHYNFDRPKGQPLLLLRIFVLDSPYNTDLAVSAATATSSRPGAASAARATTATSFDASRTIYVAFPDASPHIFVSKSQSAGPTTHAETRSLRALVVGGIPKALSRPRERYALRAVNLQTKNLDALLDLRGAGRSNAASGGWGVYAADKVADARTHSPLNALLPTPPLSEDAAGEDEAEAGSRQTTARKRTWDPERIEDEKRRKRARRVAQARFGDNARPDDGKGVERVDVLIEDPFPISAADFGSDDDREDRDSREAQRPLARRPKGRRSGVDASLLEEAEREEDEDPELRRRDRGGEDDGDEEIPAGRRAKEADRDREKWAWRPNVRLSLHGPHVFAGIRQLVEAGIIDGERMPGWMTGEEGVTMGAVRGGRIRGFRGSGLS</sequence>
<feature type="compositionally biased region" description="Acidic residues" evidence="1">
    <location>
        <begin position="467"/>
        <end position="479"/>
    </location>
</feature>
<evidence type="ECO:0000313" key="3">
    <source>
        <dbReference type="Proteomes" id="UP000054516"/>
    </source>
</evidence>
<feature type="compositionally biased region" description="Basic and acidic residues" evidence="1">
    <location>
        <begin position="497"/>
        <end position="508"/>
    </location>
</feature>
<proteinExistence type="predicted"/>
<dbReference type="EMBL" id="DF977458">
    <property type="protein sequence ID" value="GAP85653.1"/>
    <property type="molecule type" value="Genomic_DNA"/>
</dbReference>
<dbReference type="OrthoDB" id="6585699at2759"/>
<dbReference type="AlphaFoldDB" id="A0A1W2TCG6"/>
<dbReference type="Gene3D" id="3.10.20.720">
    <property type="match status" value="1"/>
</dbReference>
<reference evidence="2" key="1">
    <citation type="submission" date="2016-03" db="EMBL/GenBank/DDBJ databases">
        <title>Draft genome sequence of Rosellinia necatrix.</title>
        <authorList>
            <person name="Kanematsu S."/>
        </authorList>
    </citation>
    <scope>NUCLEOTIDE SEQUENCE [LARGE SCALE GENOMIC DNA]</scope>
    <source>
        <strain evidence="2">W97</strain>
    </source>
</reference>
<dbReference type="Pfam" id="PF05238">
    <property type="entry name" value="CENP-N"/>
    <property type="match status" value="1"/>
</dbReference>
<feature type="compositionally biased region" description="Basic and acidic residues" evidence="1">
    <location>
        <begin position="406"/>
        <end position="421"/>
    </location>
</feature>
<dbReference type="GO" id="GO:0034080">
    <property type="term" value="P:CENP-A containing chromatin assembly"/>
    <property type="evidence" value="ECO:0007669"/>
    <property type="project" value="InterPro"/>
</dbReference>
<dbReference type="OMA" id="HPASLRW"/>
<organism evidence="2">
    <name type="scientific">Rosellinia necatrix</name>
    <name type="common">White root-rot fungus</name>
    <dbReference type="NCBI Taxonomy" id="77044"/>
    <lineage>
        <taxon>Eukaryota</taxon>
        <taxon>Fungi</taxon>
        <taxon>Dikarya</taxon>
        <taxon>Ascomycota</taxon>
        <taxon>Pezizomycotina</taxon>
        <taxon>Sordariomycetes</taxon>
        <taxon>Xylariomycetidae</taxon>
        <taxon>Xylariales</taxon>
        <taxon>Xylariaceae</taxon>
        <taxon>Rosellinia</taxon>
    </lineage>
</organism>
<feature type="compositionally biased region" description="Basic and acidic residues" evidence="1">
    <location>
        <begin position="480"/>
        <end position="489"/>
    </location>
</feature>
<keyword evidence="3" id="KW-1185">Reference proteome</keyword>
<dbReference type="STRING" id="77044.A0A1W2TCG6"/>
<dbReference type="GO" id="GO:0007059">
    <property type="term" value="P:chromosome segregation"/>
    <property type="evidence" value="ECO:0007669"/>
    <property type="project" value="InterPro"/>
</dbReference>
<gene>
    <name evidence="2" type="ORF">SAMD00023353_1300790</name>
</gene>
<dbReference type="Proteomes" id="UP000054516">
    <property type="component" value="Unassembled WGS sequence"/>
</dbReference>
<feature type="region of interest" description="Disordered" evidence="1">
    <location>
        <begin position="348"/>
        <end position="508"/>
    </location>
</feature>
<dbReference type="InterPro" id="IPR007902">
    <property type="entry name" value="Chl4/mis15/CENP-N"/>
</dbReference>
<protein>
    <submittedName>
        <fullName evidence="2">Putative trfA protein</fullName>
    </submittedName>
</protein>